<comment type="caution">
    <text evidence="2">The sequence shown here is derived from an EMBL/GenBank/DDBJ whole genome shotgun (WGS) entry which is preliminary data.</text>
</comment>
<sequence length="131" mass="13960">VDKLLLLLNSISGIIYVKTVNFLLLSLAEFTGSCFILTLTIGVKVFDLPIMSPCLSKSAFRINVHSTGESTFPKTCLFDWQTATIANTNRPIPSSAVIVIRGITVASGVPPCLSTDAQATVSLTNTEISTP</sequence>
<keyword evidence="1" id="KW-0472">Membrane</keyword>
<proteinExistence type="predicted"/>
<name>A0AAN5D9G9_9BILA</name>
<reference evidence="3" key="1">
    <citation type="submission" date="2022-10" db="EMBL/GenBank/DDBJ databases">
        <title>Genome assembly of Pristionchus species.</title>
        <authorList>
            <person name="Yoshida K."/>
            <person name="Sommer R.J."/>
        </authorList>
    </citation>
    <scope>NUCLEOTIDE SEQUENCE [LARGE SCALE GENOMIC DNA]</scope>
    <source>
        <strain evidence="3">RS5460</strain>
    </source>
</reference>
<dbReference type="EMBL" id="BTRK01000006">
    <property type="protein sequence ID" value="GMR57924.1"/>
    <property type="molecule type" value="Genomic_DNA"/>
</dbReference>
<organism evidence="2 3">
    <name type="scientific">Pristionchus mayeri</name>
    <dbReference type="NCBI Taxonomy" id="1317129"/>
    <lineage>
        <taxon>Eukaryota</taxon>
        <taxon>Metazoa</taxon>
        <taxon>Ecdysozoa</taxon>
        <taxon>Nematoda</taxon>
        <taxon>Chromadorea</taxon>
        <taxon>Rhabditida</taxon>
        <taxon>Rhabditina</taxon>
        <taxon>Diplogasteromorpha</taxon>
        <taxon>Diplogasteroidea</taxon>
        <taxon>Neodiplogasteridae</taxon>
        <taxon>Pristionchus</taxon>
    </lineage>
</organism>
<feature type="non-terminal residue" evidence="2">
    <location>
        <position position="131"/>
    </location>
</feature>
<accession>A0AAN5D9G9</accession>
<evidence type="ECO:0000313" key="3">
    <source>
        <dbReference type="Proteomes" id="UP001328107"/>
    </source>
</evidence>
<keyword evidence="1" id="KW-0812">Transmembrane</keyword>
<dbReference type="Proteomes" id="UP001328107">
    <property type="component" value="Unassembled WGS sequence"/>
</dbReference>
<keyword evidence="3" id="KW-1185">Reference proteome</keyword>
<dbReference type="AlphaFoldDB" id="A0AAN5D9G9"/>
<gene>
    <name evidence="2" type="ORF">PMAYCL1PPCAC_28119</name>
</gene>
<protein>
    <submittedName>
        <fullName evidence="2">Uncharacterized protein</fullName>
    </submittedName>
</protein>
<evidence type="ECO:0000256" key="1">
    <source>
        <dbReference type="SAM" id="Phobius"/>
    </source>
</evidence>
<keyword evidence="1" id="KW-1133">Transmembrane helix</keyword>
<evidence type="ECO:0000313" key="2">
    <source>
        <dbReference type="EMBL" id="GMR57924.1"/>
    </source>
</evidence>
<feature type="transmembrane region" description="Helical" evidence="1">
    <location>
        <begin position="20"/>
        <end position="43"/>
    </location>
</feature>
<feature type="non-terminal residue" evidence="2">
    <location>
        <position position="1"/>
    </location>
</feature>